<comment type="caution">
    <text evidence="14">The sequence shown here is derived from an EMBL/GenBank/DDBJ whole genome shotgun (WGS) entry which is preliminary data.</text>
</comment>
<dbReference type="InterPro" id="IPR003594">
    <property type="entry name" value="HATPase_dom"/>
</dbReference>
<dbReference type="SMART" id="SM00387">
    <property type="entry name" value="HATPase_c"/>
    <property type="match status" value="1"/>
</dbReference>
<dbReference type="PANTHER" id="PTHR45436:SF14">
    <property type="entry name" value="SENSOR PROTEIN QSEC"/>
    <property type="match status" value="1"/>
</dbReference>
<dbReference type="CDD" id="cd00082">
    <property type="entry name" value="HisKA"/>
    <property type="match status" value="1"/>
</dbReference>
<dbReference type="Pfam" id="PF00512">
    <property type="entry name" value="HisKA"/>
    <property type="match status" value="1"/>
</dbReference>
<dbReference type="PROSITE" id="PS50109">
    <property type="entry name" value="HIS_KIN"/>
    <property type="match status" value="1"/>
</dbReference>
<dbReference type="AlphaFoldDB" id="A0A839HHZ4"/>
<evidence type="ECO:0000256" key="3">
    <source>
        <dbReference type="ARBA" id="ARBA00012438"/>
    </source>
</evidence>
<evidence type="ECO:0000256" key="8">
    <source>
        <dbReference type="ARBA" id="ARBA00022777"/>
    </source>
</evidence>
<protein>
    <recommendedName>
        <fullName evidence="3">histidine kinase</fullName>
        <ecNumber evidence="3">2.7.13.3</ecNumber>
    </recommendedName>
</protein>
<keyword evidence="7" id="KW-0547">Nucleotide-binding</keyword>
<dbReference type="PRINTS" id="PR00344">
    <property type="entry name" value="BCTRLSENSOR"/>
</dbReference>
<evidence type="ECO:0000256" key="7">
    <source>
        <dbReference type="ARBA" id="ARBA00022741"/>
    </source>
</evidence>
<dbReference type="SUPFAM" id="SSF47384">
    <property type="entry name" value="Homodimeric domain of signal transducing histidine kinase"/>
    <property type="match status" value="1"/>
</dbReference>
<dbReference type="InterPro" id="IPR036097">
    <property type="entry name" value="HisK_dim/P_sf"/>
</dbReference>
<dbReference type="RefSeq" id="WP_182661492.1">
    <property type="nucleotide sequence ID" value="NZ_JACIVI010000001.1"/>
</dbReference>
<keyword evidence="11" id="KW-0902">Two-component regulatory system</keyword>
<dbReference type="EMBL" id="JACIVI010000001">
    <property type="protein sequence ID" value="MBB1161036.1"/>
    <property type="molecule type" value="Genomic_DNA"/>
</dbReference>
<dbReference type="InterPro" id="IPR003661">
    <property type="entry name" value="HisK_dim/P_dom"/>
</dbReference>
<keyword evidence="12" id="KW-0472">Membrane</keyword>
<reference evidence="14 15" key="1">
    <citation type="submission" date="2020-08" db="EMBL/GenBank/DDBJ databases">
        <title>Aquariorum lacteus gen. nov., sp. nov., a new member of the family Comamonadaceae, isolated from freshwater aquarium.</title>
        <authorList>
            <person name="Chun S.-J."/>
        </authorList>
    </citation>
    <scope>NUCLEOTIDE SEQUENCE [LARGE SCALE GENOMIC DNA]</scope>
    <source>
        <strain evidence="14 15">SJAQ100</strain>
    </source>
</reference>
<dbReference type="Proteomes" id="UP000586093">
    <property type="component" value="Unassembled WGS sequence"/>
</dbReference>
<dbReference type="SMART" id="SM00388">
    <property type="entry name" value="HisKA"/>
    <property type="match status" value="1"/>
</dbReference>
<accession>A0A839HHZ4</accession>
<evidence type="ECO:0000313" key="15">
    <source>
        <dbReference type="Proteomes" id="UP000586093"/>
    </source>
</evidence>
<keyword evidence="4" id="KW-0597">Phosphoprotein</keyword>
<dbReference type="InterPro" id="IPR005467">
    <property type="entry name" value="His_kinase_dom"/>
</dbReference>
<evidence type="ECO:0000313" key="14">
    <source>
        <dbReference type="EMBL" id="MBB1161036.1"/>
    </source>
</evidence>
<dbReference type="InterPro" id="IPR050428">
    <property type="entry name" value="TCS_sensor_his_kinase"/>
</dbReference>
<feature type="domain" description="Histidine kinase" evidence="13">
    <location>
        <begin position="232"/>
        <end position="427"/>
    </location>
</feature>
<evidence type="ECO:0000256" key="2">
    <source>
        <dbReference type="ARBA" id="ARBA00004141"/>
    </source>
</evidence>
<evidence type="ECO:0000256" key="1">
    <source>
        <dbReference type="ARBA" id="ARBA00000085"/>
    </source>
</evidence>
<evidence type="ECO:0000256" key="5">
    <source>
        <dbReference type="ARBA" id="ARBA00022679"/>
    </source>
</evidence>
<comment type="subcellular location">
    <subcellularLocation>
        <location evidence="2">Membrane</location>
        <topology evidence="2">Multi-pass membrane protein</topology>
    </subcellularLocation>
</comment>
<keyword evidence="8 14" id="KW-0418">Kinase</keyword>
<dbReference type="GO" id="GO:0000155">
    <property type="term" value="F:phosphorelay sensor kinase activity"/>
    <property type="evidence" value="ECO:0007669"/>
    <property type="project" value="InterPro"/>
</dbReference>
<evidence type="ECO:0000256" key="11">
    <source>
        <dbReference type="ARBA" id="ARBA00023012"/>
    </source>
</evidence>
<keyword evidence="6" id="KW-0812">Transmembrane</keyword>
<keyword evidence="9" id="KW-0067">ATP-binding</keyword>
<dbReference type="PANTHER" id="PTHR45436">
    <property type="entry name" value="SENSOR HISTIDINE KINASE YKOH"/>
    <property type="match status" value="1"/>
</dbReference>
<dbReference type="SUPFAM" id="SSF55874">
    <property type="entry name" value="ATPase domain of HSP90 chaperone/DNA topoisomerase II/histidine kinase"/>
    <property type="match status" value="1"/>
</dbReference>
<dbReference type="EC" id="2.7.13.3" evidence="3"/>
<dbReference type="GO" id="GO:0005524">
    <property type="term" value="F:ATP binding"/>
    <property type="evidence" value="ECO:0007669"/>
    <property type="project" value="UniProtKB-KW"/>
</dbReference>
<evidence type="ECO:0000256" key="4">
    <source>
        <dbReference type="ARBA" id="ARBA00022553"/>
    </source>
</evidence>
<dbReference type="GO" id="GO:0005886">
    <property type="term" value="C:plasma membrane"/>
    <property type="evidence" value="ECO:0007669"/>
    <property type="project" value="TreeGrafter"/>
</dbReference>
<evidence type="ECO:0000256" key="6">
    <source>
        <dbReference type="ARBA" id="ARBA00022692"/>
    </source>
</evidence>
<dbReference type="Pfam" id="PF02518">
    <property type="entry name" value="HATPase_c"/>
    <property type="match status" value="1"/>
</dbReference>
<comment type="catalytic activity">
    <reaction evidence="1">
        <text>ATP + protein L-histidine = ADP + protein N-phospho-L-histidine.</text>
        <dbReference type="EC" id="2.7.13.3"/>
    </reaction>
</comment>
<keyword evidence="5" id="KW-0808">Transferase</keyword>
<dbReference type="InterPro" id="IPR004358">
    <property type="entry name" value="Sig_transdc_His_kin-like_C"/>
</dbReference>
<evidence type="ECO:0000256" key="9">
    <source>
        <dbReference type="ARBA" id="ARBA00022840"/>
    </source>
</evidence>
<dbReference type="Gene3D" id="1.10.287.130">
    <property type="match status" value="1"/>
</dbReference>
<dbReference type="InterPro" id="IPR036890">
    <property type="entry name" value="HATPase_C_sf"/>
</dbReference>
<organism evidence="14 15">
    <name type="scientific">Aquariibacter albus</name>
    <dbReference type="NCBI Taxonomy" id="2759899"/>
    <lineage>
        <taxon>Bacteria</taxon>
        <taxon>Pseudomonadati</taxon>
        <taxon>Pseudomonadota</taxon>
        <taxon>Betaproteobacteria</taxon>
        <taxon>Burkholderiales</taxon>
        <taxon>Sphaerotilaceae</taxon>
        <taxon>Aquariibacter</taxon>
    </lineage>
</organism>
<dbReference type="CDD" id="cd00075">
    <property type="entry name" value="HATPase"/>
    <property type="match status" value="1"/>
</dbReference>
<name>A0A839HHZ4_9BURK</name>
<sequence>MSLPSIRKRLTDAVLQLSLAWGLAVSGVVWLAVQHEVDEVMDGALKESAEILYGLLSFHAAELPLDRQGALPAPPHQELLVWQLVDRDGRVGLRSHHAPDTALGPPGQLGLVDVGEAWRAYVLPFDATGRTLHVAQPGTERREARMEAAEFTALCVLIVGVLCALLLRLRVGRELQPLQTLSREVSNFQPLEAHATLPPPQRAELQPLREAIVELGRRLADRVRHERAFAGQAAHALRTPLAGLGAQLAVAWREATPAQQPRLARAREAADRLGRVVSALLTLFRSGVEPKVQALDLRTLLDSLPVEGLRIELLRNGVLHADPDLLAAALLNLFDNALRYGAQTLQVDWAPAPGGGVELQLQDDGPGVSAERHAQLQAALAHGDFDAVGPGLGLRLADRVARAHGGMLALRSAPSGFALTLSLGPATGG</sequence>
<evidence type="ECO:0000256" key="10">
    <source>
        <dbReference type="ARBA" id="ARBA00022989"/>
    </source>
</evidence>
<evidence type="ECO:0000256" key="12">
    <source>
        <dbReference type="ARBA" id="ARBA00023136"/>
    </source>
</evidence>
<keyword evidence="10" id="KW-1133">Transmembrane helix</keyword>
<proteinExistence type="predicted"/>
<keyword evidence="15" id="KW-1185">Reference proteome</keyword>
<evidence type="ECO:0000259" key="13">
    <source>
        <dbReference type="PROSITE" id="PS50109"/>
    </source>
</evidence>
<dbReference type="Gene3D" id="3.30.565.10">
    <property type="entry name" value="Histidine kinase-like ATPase, C-terminal domain"/>
    <property type="match status" value="1"/>
</dbReference>
<gene>
    <name evidence="14" type="ORF">H4F90_03455</name>
</gene>